<dbReference type="Pfam" id="PF04315">
    <property type="entry name" value="EpmC"/>
    <property type="match status" value="1"/>
</dbReference>
<protein>
    <recommendedName>
        <fullName evidence="3">Elongation factor P hydroxylase</fullName>
    </recommendedName>
</protein>
<evidence type="ECO:0000313" key="1">
    <source>
        <dbReference type="EMBL" id="SFQ71370.1"/>
    </source>
</evidence>
<proteinExistence type="predicted"/>
<sequence>MKHDSQDLVQLFEHCFADRYNTRLVGGGAEPIYLPADGENPMHRIVFTRDYFRSALHEIAHWCVAGAERRKMVDFGYWYAPDGRTAEQQAAFEQVEVKPQALEWLFCAAADHAFCVSLDNLSGETTDPAPFKRRVVEQVQSYLHVGIPERPACFIDALLNHYRPDGGLDPAAFTLDRL</sequence>
<organism evidence="1 2">
    <name type="scientific">Halopseudomonas formosensis</name>
    <dbReference type="NCBI Taxonomy" id="1002526"/>
    <lineage>
        <taxon>Bacteria</taxon>
        <taxon>Pseudomonadati</taxon>
        <taxon>Pseudomonadota</taxon>
        <taxon>Gammaproteobacteria</taxon>
        <taxon>Pseudomonadales</taxon>
        <taxon>Pseudomonadaceae</taxon>
        <taxon>Halopseudomonas</taxon>
    </lineage>
</organism>
<dbReference type="InterPro" id="IPR007411">
    <property type="entry name" value="EpmC"/>
</dbReference>
<dbReference type="STRING" id="1002526.SAMN05216578_102340"/>
<evidence type="ECO:0008006" key="3">
    <source>
        <dbReference type="Google" id="ProtNLM"/>
    </source>
</evidence>
<accession>A0A1I6ARP1</accession>
<name>A0A1I6ARP1_9GAMM</name>
<dbReference type="EMBL" id="FOYD01000002">
    <property type="protein sequence ID" value="SFQ71370.1"/>
    <property type="molecule type" value="Genomic_DNA"/>
</dbReference>
<gene>
    <name evidence="1" type="ORF">SAMN05216578_102340</name>
</gene>
<reference evidence="1 2" key="1">
    <citation type="submission" date="2016-10" db="EMBL/GenBank/DDBJ databases">
        <authorList>
            <person name="de Groot N.N."/>
        </authorList>
    </citation>
    <scope>NUCLEOTIDE SEQUENCE [LARGE SCALE GENOMIC DNA]</scope>
    <source>
        <strain evidence="1 2">JCM 18415</strain>
    </source>
</reference>
<dbReference type="OrthoDB" id="5298591at2"/>
<evidence type="ECO:0000313" key="2">
    <source>
        <dbReference type="Proteomes" id="UP000242815"/>
    </source>
</evidence>
<dbReference type="AlphaFoldDB" id="A0A1I6ARP1"/>
<dbReference type="Proteomes" id="UP000242815">
    <property type="component" value="Unassembled WGS sequence"/>
</dbReference>
<dbReference type="RefSeq" id="WP_090537512.1">
    <property type="nucleotide sequence ID" value="NZ_FOYD01000002.1"/>
</dbReference>